<feature type="region of interest" description="Disordered" evidence="1">
    <location>
        <begin position="51"/>
        <end position="85"/>
    </location>
</feature>
<evidence type="ECO:0000313" key="4">
    <source>
        <dbReference type="Proteomes" id="UP001497644"/>
    </source>
</evidence>
<feature type="region of interest" description="Disordered" evidence="1">
    <location>
        <begin position="258"/>
        <end position="287"/>
    </location>
</feature>
<gene>
    <name evidence="3" type="ORF">LPLAT_LOCUS1278</name>
</gene>
<dbReference type="PANTHER" id="PTHR47595:SF1">
    <property type="entry name" value="MYB_SANT-LIKE DNA-BINDING DOMAIN-CONTAINING PROTEIN"/>
    <property type="match status" value="1"/>
</dbReference>
<name>A0AAV2N4R6_9HYME</name>
<dbReference type="AlphaFoldDB" id="A0AAV2N4R6"/>
<evidence type="ECO:0000256" key="1">
    <source>
        <dbReference type="SAM" id="MobiDB-lite"/>
    </source>
</evidence>
<dbReference type="EMBL" id="OZ034833">
    <property type="protein sequence ID" value="CAL1674719.1"/>
    <property type="molecule type" value="Genomic_DNA"/>
</dbReference>
<accession>A0AAV2N4R6</accession>
<feature type="domain" description="Myb/SANT-like DNA-binding" evidence="2">
    <location>
        <begin position="88"/>
        <end position="176"/>
    </location>
</feature>
<dbReference type="PANTHER" id="PTHR47595">
    <property type="entry name" value="HEAT SHOCK 70 KDA PROTEIN 14"/>
    <property type="match status" value="1"/>
</dbReference>
<feature type="compositionally biased region" description="Basic and acidic residues" evidence="1">
    <location>
        <begin position="275"/>
        <end position="287"/>
    </location>
</feature>
<evidence type="ECO:0000259" key="2">
    <source>
        <dbReference type="Pfam" id="PF13837"/>
    </source>
</evidence>
<evidence type="ECO:0000313" key="3">
    <source>
        <dbReference type="EMBL" id="CAL1674719.1"/>
    </source>
</evidence>
<protein>
    <recommendedName>
        <fullName evidence="2">Myb/SANT-like DNA-binding domain-containing protein</fullName>
    </recommendedName>
</protein>
<dbReference type="Gene3D" id="1.10.10.60">
    <property type="entry name" value="Homeodomain-like"/>
    <property type="match status" value="1"/>
</dbReference>
<dbReference type="Pfam" id="PF13837">
    <property type="entry name" value="Myb_DNA-bind_4"/>
    <property type="match status" value="1"/>
</dbReference>
<keyword evidence="4" id="KW-1185">Reference proteome</keyword>
<proteinExistence type="predicted"/>
<reference evidence="3" key="1">
    <citation type="submission" date="2024-04" db="EMBL/GenBank/DDBJ databases">
        <authorList>
            <consortium name="Molecular Ecology Group"/>
        </authorList>
    </citation>
    <scope>NUCLEOTIDE SEQUENCE</scope>
</reference>
<feature type="region of interest" description="Disordered" evidence="1">
    <location>
        <begin position="193"/>
        <end position="212"/>
    </location>
</feature>
<sequence length="335" mass="38470">MPSIRVLDGETGIVHTVEVSQEDAAKASQDSLFATQLMHNYEAIIVHSPEQPVAETESSGNDPLSHTTAQEFSQDFSQDSSPEKDGFRWPHEAILLLLTVYKDQEHQIISGTMTMKKFWAIIASQLIKKGYNVNASQCKSKMAGLKNTYKSVRDHRGKSKYNKYRTWRYFDIMDEIFKRRPWVTKVLTSDSPTPSSECNVDNKKRSLSPCKTEFPPKRLKQFGMLENIIAVTEENTTIRRKMHEEAMARQDKLLDILGKIPSSNSNSSHPENSADNERSSPSKTELHSRYLKQYSLLERIITVMEESTTERKRMHEEAMARQDKLLDILEKILNK</sequence>
<dbReference type="InterPro" id="IPR044822">
    <property type="entry name" value="Myb_DNA-bind_4"/>
</dbReference>
<organism evidence="3 4">
    <name type="scientific">Lasius platythorax</name>
    <dbReference type="NCBI Taxonomy" id="488582"/>
    <lineage>
        <taxon>Eukaryota</taxon>
        <taxon>Metazoa</taxon>
        <taxon>Ecdysozoa</taxon>
        <taxon>Arthropoda</taxon>
        <taxon>Hexapoda</taxon>
        <taxon>Insecta</taxon>
        <taxon>Pterygota</taxon>
        <taxon>Neoptera</taxon>
        <taxon>Endopterygota</taxon>
        <taxon>Hymenoptera</taxon>
        <taxon>Apocrita</taxon>
        <taxon>Aculeata</taxon>
        <taxon>Formicoidea</taxon>
        <taxon>Formicidae</taxon>
        <taxon>Formicinae</taxon>
        <taxon>Lasius</taxon>
        <taxon>Lasius</taxon>
    </lineage>
</organism>
<dbReference type="Proteomes" id="UP001497644">
    <property type="component" value="Chromosome 10"/>
</dbReference>
<feature type="compositionally biased region" description="Polar residues" evidence="1">
    <location>
        <begin position="56"/>
        <end position="71"/>
    </location>
</feature>